<proteinExistence type="predicted"/>
<reference evidence="2" key="1">
    <citation type="journal article" date="2023" name="Hortic. Res.">
        <title>A chromosome-level phased genome enabling allele-level studies in sweet orange: a case study on citrus Huanglongbing tolerance.</title>
        <authorList>
            <person name="Wu B."/>
            <person name="Yu Q."/>
            <person name="Deng Z."/>
            <person name="Duan Y."/>
            <person name="Luo F."/>
            <person name="Gmitter F. Jr."/>
        </authorList>
    </citation>
    <scope>NUCLEOTIDE SEQUENCE [LARGE SCALE GENOMIC DNA]</scope>
    <source>
        <strain evidence="2">cv. Valencia</strain>
    </source>
</reference>
<keyword evidence="2" id="KW-1185">Reference proteome</keyword>
<evidence type="ECO:0000313" key="2">
    <source>
        <dbReference type="Proteomes" id="UP000829398"/>
    </source>
</evidence>
<dbReference type="EMBL" id="CM039172">
    <property type="protein sequence ID" value="KAH9780640.1"/>
    <property type="molecule type" value="Genomic_DNA"/>
</dbReference>
<dbReference type="Proteomes" id="UP000829398">
    <property type="component" value="Chromosome 3"/>
</dbReference>
<comment type="caution">
    <text evidence="1">The sequence shown here is derived from an EMBL/GenBank/DDBJ whole genome shotgun (WGS) entry which is preliminary data.</text>
</comment>
<name>A0ACB8M621_CITSI</name>
<protein>
    <submittedName>
        <fullName evidence="1">Uncharacterized protein</fullName>
    </submittedName>
</protein>
<accession>A0ACB8M621</accession>
<sequence length="3325" mass="378656">MVLSAVPVGDCINWSCLYSPKLSNQSRKEPVERAMNSRRTFSGWALGTGGGICGTGSVGASSYSDSESVEVPPDFVDEEEEDGLDSDGFDSYVVSGSEESEDVLVGDVRIQRTDCKRAVEVWMECRKVHRLARSSNWGLDIRQVGILKREVEVWDTTPSDLSLAKQECTQLLRQGLIEPTTSDWACQAFYVEKRSELVRGKKRLVIDYQPLNAFLKDDKFPLPKIQSLFIHLQGAKVFSKFDLKAGFWQLGISPEDHPKTAFCIPDAHYQWTVLPFGLKVAPSLFQKAMVKIFSPILHHALIYIDDILLFSHDHQTHQQLLSVFLEIVQTHGIMLSEKKSNIRKESIDFLGMVLKDGHYHPGPHIAAELLKFPDIDLTKKQIQQFLGIVNYVRDFIPKVAVHTNASDDFWSAILLERIGDSESYCAHASGQFKDSEKNYHFIYKEILAVKYGIKKFEFHLISHNFLIRMDNSSFPKIFDFKNKLLPDKQFLNLKTWFAKYDYTVQHIKGDKNLIPDFLTRPSIKKPCSHLFHPNHPNNSHVSNTPLQSSHSKSFSSQPHFPYSFPNPNLRKEVPLQAMAYEWKTFPHPFPLDHDSTIISTLKAYLLELNNVQPVPTDIHHTSIGPSHTLEILPGTQICTPGSSSSPHGILVREQRPNYTIVLFQDAQDPWADFQSLLATQETQYTVTEPGSSSTPTQAQRPTSPELDEDFLIYQEIQRAKEEYENETGDVSIIASHGYRVIRESRLFLLSIKDMGPTLSKLYLRALRSLWDHMVAMGNIVLLDNERGMSPSDWLVIEVAKEILKALDQGCRPRIVAVTFFSTREVERITQEGSSRKLIGMVIDMRNEVSDVIDDAKELLYLFPSELLIWKVEQFLGNVFSWLGPRLSNQSLRDPVKRVTNSLRTDSMVAPDLIIWRSTQADISDNFSLYLTVGMSSNVNHGPFDGLILFQGKYRAYLQKIDIEQGSDDSQRHLTDISRLLMADHAESTTTDPPPREPGQPYVDIPSDVEGENEGDNSNPPPRVRTKVASGNGPWFAFVIFHRLGGVNVSRNSLPVSDNTDNYCTFSTLLSLLLSWTFIPSFLENLQLSLPLLLALVSLDYLYDQKKFFRNLMKDKEGFRTACRKPYLEIKCRVSKHCTCPSTKKHHKVRFHNKSSRTPQSRPLPRCPKKIRYFRRREPSEILDRRRKKSRCFICKKLGHFAKNCPKNPKRSQCLVQQLQSLHQFSPDTDQIEFLYSEQESPDPDTVFALGTSDSDSDSASSTEPEDYSPVFHIQSVTSSSTQLSVQPNPSVKIQILLSKYSLPIPAIAFIDTGAQRSILNPAILPPETWISNENHFRAVSGKLFSTKLRTKSRIGIQLFPKLTVWTHVIGSSLPDKDLLLGFDILFQAQKIQVLPTGLRFQSMFQPYTDQLKLYHLAQSPPDYQSISAQLLRFCPPNHLAFAHPHPLWKNPAHFVKLPFKLNEDLNPTKATHPGMPPSELQLAQTECAELLAQGLIEPTTSPSACQAFYVNKRAKTLRGKKRLVIDYQPLNQFLQDDKFPLPRKNSIFTYLQNARIFSKFDLKSGFWQLGIDPTERYKTAFCIPNAHYQWTVLPFGLKTAPSIFQKAMTQIFQPLLHHTLVYIDDLLLFSGTPEEHQVLLQQFHDIVDQYGIMLSDKKSTIATDTVEYLDFRRRESFSFMASTSSSTPSTPVTLSSTLSLPKSCTSHTANKIEHLVEYSYIPESAQISESSYPLISPYQLYKRPSSFTRSIRTLISTRRPHPKEYIQSSSLDQCSLQATPAEQYVTLEIPSELISNWKREGYTHLHLGGIRLILTLHGRKGLPVTARLAMLDTRFKQYQDAVIGTVLTTLHAGSVLLTFYPNFNLSLQDPNLPTTLKVQFQIQGAEQISSAKIATLHHQLVYRLQNHALDLPTPEHHSDTLMVLSESDQIPTIIQIPRQIPRHELIKLMPLEWISNYEQFHNNTAPIQTSESMFERRRDGTVIMTFKPPPSAPQEPPRLSFTYSSMITAAQTAQEDLPITGFNSEGYPVYPAKHNGHFLWDAPGSGMCDPNCPCWDDWEEDDDYATTRKKKPKKKKPSVPCHHCDPKPPSDPPPPPAPLPIYRKELKWIAKHCKSEIPSPLPNPTPIVQPLACMMFSSTSSDYSSSFPSLEPHTDPQRNVVSKPFIPSPITFTGHLEPPKPFDLRTEQIETKVDSITVQMQQIYQNLQSRISQIDSELRAMLAHCYSGPEFDQKEREIRRLKAELAQIESEKQRPTLFTTSPPIPSIGPTYHPFASMLSPIKQYDPSKLFGMTHTLFRDNPLPPPPKPKPKPRPQPRPAPLHPSSLTIPGQPSPTSAPTSPPAPLLGSTQSKDKEPMHQFTAHTVDHSSTTDNQTSDSNLAVSDSPTDTDTESSASTSDSEKSYADITKILMAQPDPTTQGQTSHTEPYVDIPSDVEEEMHESSATNQPSPAQTNLSSHKSSNGLWFTFDDLPSHKWRDRLNEMSAWIDLQMLRPGATTQSVLREFATRFTGALRDWFDSLGQYRQLQFVNLPEVSSALAVLHDQFLGDPSAVFEAARRDYLNMKCCSLNAKDLDFHYKRMSLLFYKLNGFNEPTLKHVFLASLPEELQPNIQRQLTASNLSLDNISLGKIFQLAKTCLDKLCEQKQFFKELLKDKEPFRSACKKPYLQIKCHKKKNCDCSSKKKRHFQKFKTPEFSSKPRRSRKPYRFFRKKSSSSREFKRKQSSRCFICKKKGHYAKDCPNKREKSVRLVEHLQATTDYSPAKDELEFYFSEQDEPNDETVFALQNSSDSDSDQSQVIFHQQSLSLNTTVPIPSIKLQILPSKFQRPIPAIGLIDTGAQRSMLNPHILPSEYWTQSEEHFKAVNGKLFTTSLITKKPIGSHDDHRQLLTQFYDLIQSHGIMLLAKKSIIATDNVEFLGMIIKDGHYQPGKHIAQELLHFPDQQLSKRQIQQFLGIINYIRDFIPHVDHYTHHLSALLKKKPPEWNADHTFAVTTLKQIAQNPPPLKLITDGKRILQTDASDESWGAILLEEINGKENFIAYASGHFSDTQKHYHSVFKEILAVKNGIKKFEYHLIGHHFLIRMDSSAFPNIFHFKGLTLDPTRDTTEDVLWYIWCLTILYATKLILPISPTLEHLLNPDNATSLTWTLLEWFSPIPWWRKKLQQLSEIYNLDRMPAPEAQLFTSVFIIHRPYFQHPDTKLFWTQDQDSQDPWDAFLPLSQHLHQFPQPTMDEPGPSEPRPSTQSSKRPAQPSKVDKATQTSPQYTPKCTPRDYNCPYPPCRGPSCKHPKLSKTFFQKHPHSGDTDPDETESSSEDEYKNLRSP</sequence>
<organism evidence="1 2">
    <name type="scientific">Citrus sinensis</name>
    <name type="common">Sweet orange</name>
    <name type="synonym">Citrus aurantium var. sinensis</name>
    <dbReference type="NCBI Taxonomy" id="2711"/>
    <lineage>
        <taxon>Eukaryota</taxon>
        <taxon>Viridiplantae</taxon>
        <taxon>Streptophyta</taxon>
        <taxon>Embryophyta</taxon>
        <taxon>Tracheophyta</taxon>
        <taxon>Spermatophyta</taxon>
        <taxon>Magnoliopsida</taxon>
        <taxon>eudicotyledons</taxon>
        <taxon>Gunneridae</taxon>
        <taxon>Pentapetalae</taxon>
        <taxon>rosids</taxon>
        <taxon>malvids</taxon>
        <taxon>Sapindales</taxon>
        <taxon>Rutaceae</taxon>
        <taxon>Aurantioideae</taxon>
        <taxon>Citrus</taxon>
    </lineage>
</organism>
<evidence type="ECO:0000313" key="1">
    <source>
        <dbReference type="EMBL" id="KAH9780640.1"/>
    </source>
</evidence>
<gene>
    <name evidence="1" type="ORF">KPL71_008152</name>
</gene>